<name>A0AAE0SL25_9BIVA</name>
<feature type="compositionally biased region" description="Polar residues" evidence="1">
    <location>
        <begin position="50"/>
        <end position="70"/>
    </location>
</feature>
<evidence type="ECO:0000313" key="3">
    <source>
        <dbReference type="Proteomes" id="UP001195483"/>
    </source>
</evidence>
<dbReference type="AlphaFoldDB" id="A0AAE0SL25"/>
<proteinExistence type="predicted"/>
<feature type="region of interest" description="Disordered" evidence="1">
    <location>
        <begin position="28"/>
        <end position="70"/>
    </location>
</feature>
<comment type="caution">
    <text evidence="2">The sequence shown here is derived from an EMBL/GenBank/DDBJ whole genome shotgun (WGS) entry which is preliminary data.</text>
</comment>
<dbReference type="Proteomes" id="UP001195483">
    <property type="component" value="Unassembled WGS sequence"/>
</dbReference>
<reference evidence="2" key="3">
    <citation type="submission" date="2023-05" db="EMBL/GenBank/DDBJ databases">
        <authorList>
            <person name="Smith C.H."/>
        </authorList>
    </citation>
    <scope>NUCLEOTIDE SEQUENCE</scope>
    <source>
        <strain evidence="2">CHS0354</strain>
        <tissue evidence="2">Mantle</tissue>
    </source>
</reference>
<organism evidence="2 3">
    <name type="scientific">Potamilus streckersoni</name>
    <dbReference type="NCBI Taxonomy" id="2493646"/>
    <lineage>
        <taxon>Eukaryota</taxon>
        <taxon>Metazoa</taxon>
        <taxon>Spiralia</taxon>
        <taxon>Lophotrochozoa</taxon>
        <taxon>Mollusca</taxon>
        <taxon>Bivalvia</taxon>
        <taxon>Autobranchia</taxon>
        <taxon>Heteroconchia</taxon>
        <taxon>Palaeoheterodonta</taxon>
        <taxon>Unionida</taxon>
        <taxon>Unionoidea</taxon>
        <taxon>Unionidae</taxon>
        <taxon>Ambleminae</taxon>
        <taxon>Lampsilini</taxon>
        <taxon>Potamilus</taxon>
    </lineage>
</organism>
<keyword evidence="3" id="KW-1185">Reference proteome</keyword>
<accession>A0AAE0SL25</accession>
<evidence type="ECO:0000313" key="2">
    <source>
        <dbReference type="EMBL" id="KAK3593363.1"/>
    </source>
</evidence>
<gene>
    <name evidence="2" type="ORF">CHS0354_021931</name>
</gene>
<dbReference type="EMBL" id="JAEAOA010001332">
    <property type="protein sequence ID" value="KAK3593363.1"/>
    <property type="molecule type" value="Genomic_DNA"/>
</dbReference>
<protein>
    <submittedName>
        <fullName evidence="2">Uncharacterized protein</fullName>
    </submittedName>
</protein>
<sequence length="104" mass="11216">MQESSVAADDSLSNKKKSAILESSIAAYGSASNKKKSSDDKNSYVEETDTTTASKDITPSPQPASLFQSKSPSVHCCRYNSTNTFDLSTFSPVHFIIPAMQQCV</sequence>
<reference evidence="2" key="2">
    <citation type="journal article" date="2021" name="Genome Biol. Evol.">
        <title>Developing a high-quality reference genome for a parasitic bivalve with doubly uniparental inheritance (Bivalvia: Unionida).</title>
        <authorList>
            <person name="Smith C.H."/>
        </authorList>
    </citation>
    <scope>NUCLEOTIDE SEQUENCE</scope>
    <source>
        <strain evidence="2">CHS0354</strain>
        <tissue evidence="2">Mantle</tissue>
    </source>
</reference>
<evidence type="ECO:0000256" key="1">
    <source>
        <dbReference type="SAM" id="MobiDB-lite"/>
    </source>
</evidence>
<reference evidence="2" key="1">
    <citation type="journal article" date="2021" name="Genome Biol. Evol.">
        <title>A High-Quality Reference Genome for a Parasitic Bivalve with Doubly Uniparental Inheritance (Bivalvia: Unionida).</title>
        <authorList>
            <person name="Smith C.H."/>
        </authorList>
    </citation>
    <scope>NUCLEOTIDE SEQUENCE</scope>
    <source>
        <strain evidence="2">CHS0354</strain>
    </source>
</reference>